<dbReference type="InterPro" id="IPR011250">
    <property type="entry name" value="OMP/PagP_B-barrel"/>
</dbReference>
<feature type="domain" description="Outer membrane protein beta-barrel" evidence="2">
    <location>
        <begin position="21"/>
        <end position="175"/>
    </location>
</feature>
<accession>A0A1I3KP46</accession>
<sequence>MRTNISFLLLAFALFTSQLSFSQSPLHIGVKAGANFTDISTSLSDYSTKSATGFVGGATVRLDIKKAYLQADLMYAEKNTKFESTSLGGDNTKWKNLEVPLVFGYKLIDLSVFNLRAYAGGVYTKIITDKVSTDQISGVFDDFDKNNLGYRVGLGVDVLKFSLDVSYDSGFKNISNNYKTKPNSITATLGFFIL</sequence>
<reference evidence="4" key="1">
    <citation type="submission" date="2016-10" db="EMBL/GenBank/DDBJ databases">
        <authorList>
            <person name="Varghese N."/>
            <person name="Submissions S."/>
        </authorList>
    </citation>
    <scope>NUCLEOTIDE SEQUENCE [LARGE SCALE GENOMIC DNA]</scope>
    <source>
        <strain evidence="4">DSM 26542</strain>
    </source>
</reference>
<dbReference type="RefSeq" id="WP_090677311.1">
    <property type="nucleotide sequence ID" value="NZ_FORU01000001.1"/>
</dbReference>
<protein>
    <submittedName>
        <fullName evidence="3">Outer membrane protein beta-barrel domain-containing protein</fullName>
    </submittedName>
</protein>
<feature type="chain" id="PRO_5017204759" evidence="1">
    <location>
        <begin position="23"/>
        <end position="194"/>
    </location>
</feature>
<dbReference type="STRING" id="1150112.SAMN04487893_10115"/>
<proteinExistence type="predicted"/>
<dbReference type="Pfam" id="PF13568">
    <property type="entry name" value="OMP_b-brl_2"/>
    <property type="match status" value="1"/>
</dbReference>
<evidence type="ECO:0000313" key="3">
    <source>
        <dbReference type="EMBL" id="SFI74217.1"/>
    </source>
</evidence>
<name>A0A1I3KP46_9FLAO</name>
<keyword evidence="1" id="KW-0732">Signal</keyword>
<dbReference type="AlphaFoldDB" id="A0A1I3KP46"/>
<keyword evidence="4" id="KW-1185">Reference proteome</keyword>
<evidence type="ECO:0000313" key="4">
    <source>
        <dbReference type="Proteomes" id="UP000243887"/>
    </source>
</evidence>
<dbReference type="EMBL" id="FORU01000001">
    <property type="protein sequence ID" value="SFI74217.1"/>
    <property type="molecule type" value="Genomic_DNA"/>
</dbReference>
<gene>
    <name evidence="3" type="ORF">SAMN04487893_10115</name>
</gene>
<dbReference type="Proteomes" id="UP000243887">
    <property type="component" value="Unassembled WGS sequence"/>
</dbReference>
<evidence type="ECO:0000256" key="1">
    <source>
        <dbReference type="SAM" id="SignalP"/>
    </source>
</evidence>
<dbReference type="InterPro" id="IPR025665">
    <property type="entry name" value="Beta-barrel_OMP_2"/>
</dbReference>
<dbReference type="SUPFAM" id="SSF56925">
    <property type="entry name" value="OMPA-like"/>
    <property type="match status" value="1"/>
</dbReference>
<dbReference type="OrthoDB" id="753334at2"/>
<feature type="signal peptide" evidence="1">
    <location>
        <begin position="1"/>
        <end position="22"/>
    </location>
</feature>
<evidence type="ECO:0000259" key="2">
    <source>
        <dbReference type="Pfam" id="PF13568"/>
    </source>
</evidence>
<organism evidence="3 4">
    <name type="scientific">Myroides guanonis</name>
    <dbReference type="NCBI Taxonomy" id="1150112"/>
    <lineage>
        <taxon>Bacteria</taxon>
        <taxon>Pseudomonadati</taxon>
        <taxon>Bacteroidota</taxon>
        <taxon>Flavobacteriia</taxon>
        <taxon>Flavobacteriales</taxon>
        <taxon>Flavobacteriaceae</taxon>
        <taxon>Myroides</taxon>
    </lineage>
</organism>